<gene>
    <name evidence="11" type="ORF">HNQ70_003515</name>
</gene>
<comment type="subcellular location">
    <subcellularLocation>
        <location evidence="9">Cell inner membrane</location>
        <topology evidence="9">Multi-pass membrane protein</topology>
    </subcellularLocation>
    <subcellularLocation>
        <location evidence="1">Cell membrane</location>
        <topology evidence="1">Multi-pass membrane protein</topology>
    </subcellularLocation>
</comment>
<evidence type="ECO:0000256" key="4">
    <source>
        <dbReference type="ARBA" id="ARBA00022475"/>
    </source>
</evidence>
<dbReference type="PANTHER" id="PTHR30413:SF10">
    <property type="entry name" value="CAPSULE POLYSACCHARIDE EXPORT INNER-MEMBRANE PROTEIN CTRC"/>
    <property type="match status" value="1"/>
</dbReference>
<evidence type="ECO:0000256" key="2">
    <source>
        <dbReference type="ARBA" id="ARBA00007783"/>
    </source>
</evidence>
<feature type="domain" description="ABC transmembrane type-2" evidence="10">
    <location>
        <begin position="25"/>
        <end position="251"/>
    </location>
</feature>
<dbReference type="GO" id="GO:0015774">
    <property type="term" value="P:polysaccharide transport"/>
    <property type="evidence" value="ECO:0007669"/>
    <property type="project" value="UniProtKB-KW"/>
</dbReference>
<evidence type="ECO:0000256" key="8">
    <source>
        <dbReference type="ARBA" id="ARBA00023136"/>
    </source>
</evidence>
<comment type="caution">
    <text evidence="11">The sequence shown here is derived from an EMBL/GenBank/DDBJ whole genome shotgun (WGS) entry which is preliminary data.</text>
</comment>
<dbReference type="Proteomes" id="UP000532440">
    <property type="component" value="Unassembled WGS sequence"/>
</dbReference>
<evidence type="ECO:0000256" key="3">
    <source>
        <dbReference type="ARBA" id="ARBA00022448"/>
    </source>
</evidence>
<feature type="transmembrane region" description="Helical" evidence="9">
    <location>
        <begin position="139"/>
        <end position="168"/>
    </location>
</feature>
<comment type="similarity">
    <text evidence="2 9">Belongs to the ABC-2 integral membrane protein family.</text>
</comment>
<dbReference type="GO" id="GO:0015920">
    <property type="term" value="P:lipopolysaccharide transport"/>
    <property type="evidence" value="ECO:0007669"/>
    <property type="project" value="TreeGrafter"/>
</dbReference>
<dbReference type="GO" id="GO:0005886">
    <property type="term" value="C:plasma membrane"/>
    <property type="evidence" value="ECO:0007669"/>
    <property type="project" value="UniProtKB-SubCell"/>
</dbReference>
<keyword evidence="12" id="KW-1185">Reference proteome</keyword>
<evidence type="ECO:0000256" key="6">
    <source>
        <dbReference type="ARBA" id="ARBA00022989"/>
    </source>
</evidence>
<dbReference type="AlphaFoldDB" id="A0A7W8HK33"/>
<feature type="transmembrane region" description="Helical" evidence="9">
    <location>
        <begin position="65"/>
        <end position="83"/>
    </location>
</feature>
<keyword evidence="4 9" id="KW-1003">Cell membrane</keyword>
<reference evidence="11 12" key="1">
    <citation type="submission" date="2020-08" db="EMBL/GenBank/DDBJ databases">
        <title>Genomic Encyclopedia of Type Strains, Phase IV (KMG-IV): sequencing the most valuable type-strain genomes for metagenomic binning, comparative biology and taxonomic classification.</title>
        <authorList>
            <person name="Goeker M."/>
        </authorList>
    </citation>
    <scope>NUCLEOTIDE SEQUENCE [LARGE SCALE GENOMIC DNA]</scope>
    <source>
        <strain evidence="11 12">DSM 29781</strain>
    </source>
</reference>
<evidence type="ECO:0000256" key="1">
    <source>
        <dbReference type="ARBA" id="ARBA00004651"/>
    </source>
</evidence>
<evidence type="ECO:0000256" key="5">
    <source>
        <dbReference type="ARBA" id="ARBA00022692"/>
    </source>
</evidence>
<keyword evidence="8 9" id="KW-0472">Membrane</keyword>
<evidence type="ECO:0000259" key="10">
    <source>
        <dbReference type="PROSITE" id="PS51012"/>
    </source>
</evidence>
<dbReference type="EMBL" id="JACHGB010000007">
    <property type="protein sequence ID" value="MBB5273485.1"/>
    <property type="molecule type" value="Genomic_DNA"/>
</dbReference>
<proteinExistence type="inferred from homology"/>
<feature type="transmembrane region" description="Helical" evidence="9">
    <location>
        <begin position="104"/>
        <end position="133"/>
    </location>
</feature>
<keyword evidence="7" id="KW-0762">Sugar transport</keyword>
<evidence type="ECO:0000313" key="11">
    <source>
        <dbReference type="EMBL" id="MBB5273485.1"/>
    </source>
</evidence>
<feature type="transmembrane region" description="Helical" evidence="9">
    <location>
        <begin position="24"/>
        <end position="45"/>
    </location>
</feature>
<name>A0A7W8HK33_9BURK</name>
<dbReference type="RefSeq" id="WP_183970162.1">
    <property type="nucleotide sequence ID" value="NZ_BAABEW010000020.1"/>
</dbReference>
<dbReference type="GO" id="GO:0140359">
    <property type="term" value="F:ABC-type transporter activity"/>
    <property type="evidence" value="ECO:0007669"/>
    <property type="project" value="InterPro"/>
</dbReference>
<dbReference type="PANTHER" id="PTHR30413">
    <property type="entry name" value="INNER MEMBRANE TRANSPORT PERMEASE"/>
    <property type="match status" value="1"/>
</dbReference>
<dbReference type="PROSITE" id="PS51012">
    <property type="entry name" value="ABC_TM2"/>
    <property type="match status" value="1"/>
</dbReference>
<keyword evidence="6 9" id="KW-1133">Transmembrane helix</keyword>
<evidence type="ECO:0000256" key="9">
    <source>
        <dbReference type="RuleBase" id="RU361157"/>
    </source>
</evidence>
<sequence length="259" mass="27720">MTSLAYLYWQWLRRDLAGRYRGSLLGLAWPVLQPLSQILVFTLVFHQFMRMRWPAAGGEGSALDYALNVFAGMAVFNFLAEVLNRAPAAILGQPNLVTKVRFPLTVLPAVIVGAAALHLVVGAVAVSLAMIAFRDASVLALLLPLFLLPMLLYGLGLALGLAALGVYLRDIAQVMPALTSLLMFLTPIFYPATLFPPGLGFVLQASPLAWSVEAFRKLAIVGELPGLGGFAAHLLASAVVMAAGAFVFARLRKGFADVL</sequence>
<protein>
    <recommendedName>
        <fullName evidence="9">Transport permease protein</fullName>
    </recommendedName>
</protein>
<keyword evidence="5 9" id="KW-0812">Transmembrane</keyword>
<evidence type="ECO:0000256" key="7">
    <source>
        <dbReference type="ARBA" id="ARBA00023047"/>
    </source>
</evidence>
<evidence type="ECO:0000313" key="12">
    <source>
        <dbReference type="Proteomes" id="UP000532440"/>
    </source>
</evidence>
<keyword evidence="7" id="KW-0625">Polysaccharide transport</keyword>
<feature type="transmembrane region" description="Helical" evidence="9">
    <location>
        <begin position="188"/>
        <end position="210"/>
    </location>
</feature>
<dbReference type="InterPro" id="IPR013525">
    <property type="entry name" value="ABC2_TM"/>
</dbReference>
<keyword evidence="3 9" id="KW-0813">Transport</keyword>
<dbReference type="InterPro" id="IPR047817">
    <property type="entry name" value="ABC2_TM_bact-type"/>
</dbReference>
<feature type="transmembrane region" description="Helical" evidence="9">
    <location>
        <begin position="230"/>
        <end position="249"/>
    </location>
</feature>
<dbReference type="Pfam" id="PF01061">
    <property type="entry name" value="ABC2_membrane"/>
    <property type="match status" value="1"/>
</dbReference>
<organism evidence="11 12">
    <name type="scientific">Quisquiliibacterium transsilvanicum</name>
    <dbReference type="NCBI Taxonomy" id="1549638"/>
    <lineage>
        <taxon>Bacteria</taxon>
        <taxon>Pseudomonadati</taxon>
        <taxon>Pseudomonadota</taxon>
        <taxon>Betaproteobacteria</taxon>
        <taxon>Burkholderiales</taxon>
        <taxon>Burkholderiaceae</taxon>
        <taxon>Quisquiliibacterium</taxon>
    </lineage>
</organism>
<accession>A0A7W8HK33</accession>